<dbReference type="EMBL" id="CM000768">
    <property type="protein sequence ID" value="KXG21329.1"/>
    <property type="molecule type" value="Genomic_DNA"/>
</dbReference>
<name>A0A1B6P6J4_SORBI</name>
<evidence type="ECO:0000313" key="1">
    <source>
        <dbReference type="EMBL" id="KXG21329.1"/>
    </source>
</evidence>
<dbReference type="GO" id="GO:0048367">
    <property type="term" value="P:shoot system development"/>
    <property type="evidence" value="ECO:0007669"/>
    <property type="project" value="InterPro"/>
</dbReference>
<dbReference type="GO" id="GO:0045892">
    <property type="term" value="P:negative regulation of DNA-templated transcription"/>
    <property type="evidence" value="ECO:0007669"/>
    <property type="project" value="InterPro"/>
</dbReference>
<dbReference type="OrthoDB" id="754229at2759"/>
<dbReference type="InterPro" id="IPR034583">
    <property type="entry name" value="EMF1"/>
</dbReference>
<dbReference type="STRING" id="4558.A0A1B6P6J4"/>
<organism evidence="1 2">
    <name type="scientific">Sorghum bicolor</name>
    <name type="common">Sorghum</name>
    <name type="synonym">Sorghum vulgare</name>
    <dbReference type="NCBI Taxonomy" id="4558"/>
    <lineage>
        <taxon>Eukaryota</taxon>
        <taxon>Viridiplantae</taxon>
        <taxon>Streptophyta</taxon>
        <taxon>Embryophyta</taxon>
        <taxon>Tracheophyta</taxon>
        <taxon>Spermatophyta</taxon>
        <taxon>Magnoliopsida</taxon>
        <taxon>Liliopsida</taxon>
        <taxon>Poales</taxon>
        <taxon>Poaceae</taxon>
        <taxon>PACMAD clade</taxon>
        <taxon>Panicoideae</taxon>
        <taxon>Andropogonodae</taxon>
        <taxon>Andropogoneae</taxon>
        <taxon>Sorghinae</taxon>
        <taxon>Sorghum</taxon>
    </lineage>
</organism>
<keyword evidence="2" id="KW-1185">Reference proteome</keyword>
<dbReference type="Proteomes" id="UP000000768">
    <property type="component" value="Chromosome 9"/>
</dbReference>
<evidence type="ECO:0000313" key="2">
    <source>
        <dbReference type="Proteomes" id="UP000000768"/>
    </source>
</evidence>
<reference evidence="1 2" key="1">
    <citation type="journal article" date="2009" name="Nature">
        <title>The Sorghum bicolor genome and the diversification of grasses.</title>
        <authorList>
            <person name="Paterson A.H."/>
            <person name="Bowers J.E."/>
            <person name="Bruggmann R."/>
            <person name="Dubchak I."/>
            <person name="Grimwood J."/>
            <person name="Gundlach H."/>
            <person name="Haberer G."/>
            <person name="Hellsten U."/>
            <person name="Mitros T."/>
            <person name="Poliakov A."/>
            <person name="Schmutz J."/>
            <person name="Spannagl M."/>
            <person name="Tang H."/>
            <person name="Wang X."/>
            <person name="Wicker T."/>
            <person name="Bharti A.K."/>
            <person name="Chapman J."/>
            <person name="Feltus F.A."/>
            <person name="Gowik U."/>
            <person name="Grigoriev I.V."/>
            <person name="Lyons E."/>
            <person name="Maher C.A."/>
            <person name="Martis M."/>
            <person name="Narechania A."/>
            <person name="Otillar R.P."/>
            <person name="Penning B.W."/>
            <person name="Salamov A.A."/>
            <person name="Wang Y."/>
            <person name="Zhang L."/>
            <person name="Carpita N.C."/>
            <person name="Freeling M."/>
            <person name="Gingle A.R."/>
            <person name="Hash C.T."/>
            <person name="Keller B."/>
            <person name="Klein P."/>
            <person name="Kresovich S."/>
            <person name="McCann M.C."/>
            <person name="Ming R."/>
            <person name="Peterson D.G."/>
            <person name="Mehboob-ur-Rahman"/>
            <person name="Ware D."/>
            <person name="Westhoff P."/>
            <person name="Mayer K.F."/>
            <person name="Messing J."/>
            <person name="Rokhsar D.S."/>
        </authorList>
    </citation>
    <scope>NUCLEOTIDE SEQUENCE [LARGE SCALE GENOMIC DNA]</scope>
    <source>
        <strain evidence="2">cv. BTx623</strain>
    </source>
</reference>
<reference evidence="2" key="2">
    <citation type="journal article" date="2018" name="Plant J.">
        <title>The Sorghum bicolor reference genome: improved assembly, gene annotations, a transcriptome atlas, and signatures of genome organization.</title>
        <authorList>
            <person name="McCormick R.F."/>
            <person name="Truong S.K."/>
            <person name="Sreedasyam A."/>
            <person name="Jenkins J."/>
            <person name="Shu S."/>
            <person name="Sims D."/>
            <person name="Kennedy M."/>
            <person name="Amirebrahimi M."/>
            <person name="Weers B.D."/>
            <person name="McKinley B."/>
            <person name="Mattison A."/>
            <person name="Morishige D.T."/>
            <person name="Grimwood J."/>
            <person name="Schmutz J."/>
            <person name="Mullet J.E."/>
        </authorList>
    </citation>
    <scope>NUCLEOTIDE SEQUENCE [LARGE SCALE GENOMIC DNA]</scope>
    <source>
        <strain evidence="2">cv. BTx623</strain>
    </source>
</reference>
<accession>A0A1B6P6J4</accession>
<sequence length="158" mass="17572">MDAAALARRTRAVDELRCLSTVADMEAAALARRTRAVEELRRLSTVADMEAAALARRTRAVEELRCLSTVAESDGTTAKSLSTPAAAEQECDHFSLRGYVAMLQKKDPKLCSPHIFHNQPQYEHHDSSPVLVSKSYHRWDCPKCLDRVKVSGHRPTSI</sequence>
<dbReference type="InParanoid" id="A0A1B6P6J4"/>
<dbReference type="Gramene" id="KXG21329">
    <property type="protein sequence ID" value="KXG21329"/>
    <property type="gene ID" value="SORBI_3009G048700"/>
</dbReference>
<protein>
    <submittedName>
        <fullName evidence="1">Uncharacterized protein</fullName>
    </submittedName>
</protein>
<gene>
    <name evidence="1" type="ORF">SORBI_3009G048700</name>
</gene>
<dbReference type="AlphaFoldDB" id="A0A1B6P6J4"/>
<dbReference type="PANTHER" id="PTHR35504">
    <property type="entry name" value="PROTEIN EMBRYONIC FLOWER 1"/>
    <property type="match status" value="1"/>
</dbReference>
<dbReference type="PANTHER" id="PTHR35504:SF1">
    <property type="entry name" value="PROTEIN EMBRYONIC FLOWER 1"/>
    <property type="match status" value="1"/>
</dbReference>
<proteinExistence type="predicted"/>
<dbReference type="GO" id="GO:0009910">
    <property type="term" value="P:negative regulation of flower development"/>
    <property type="evidence" value="ECO:0007669"/>
    <property type="project" value="InterPro"/>
</dbReference>